<proteinExistence type="predicted"/>
<dbReference type="EMBL" id="LDEV01002348">
    <property type="protein sequence ID" value="KLJ09453.1"/>
    <property type="molecule type" value="Genomic_DNA"/>
</dbReference>
<dbReference type="AlphaFoldDB" id="A0A0H1BEA5"/>
<evidence type="ECO:0000313" key="1">
    <source>
        <dbReference type="EMBL" id="KLJ09453.1"/>
    </source>
</evidence>
<protein>
    <submittedName>
        <fullName evidence="1">Uncharacterized protein</fullName>
    </submittedName>
</protein>
<comment type="caution">
    <text evidence="1">The sequence shown here is derived from an EMBL/GenBank/DDBJ whole genome shotgun (WGS) entry which is preliminary data.</text>
</comment>
<dbReference type="Proteomes" id="UP000053573">
    <property type="component" value="Unassembled WGS sequence"/>
</dbReference>
<organism evidence="1 2">
    <name type="scientific">Blastomyces silverae</name>
    <dbReference type="NCBI Taxonomy" id="2060906"/>
    <lineage>
        <taxon>Eukaryota</taxon>
        <taxon>Fungi</taxon>
        <taxon>Dikarya</taxon>
        <taxon>Ascomycota</taxon>
        <taxon>Pezizomycotina</taxon>
        <taxon>Eurotiomycetes</taxon>
        <taxon>Eurotiomycetidae</taxon>
        <taxon>Onygenales</taxon>
        <taxon>Ajellomycetaceae</taxon>
        <taxon>Blastomyces</taxon>
    </lineage>
</organism>
<sequence length="59" mass="6686">MASRCYQTRGMKTSNGDARSSRRWKGVVMSFFEVYMEVKAGAGVFHQEALAYREIMGAM</sequence>
<name>A0A0H1BEA5_9EURO</name>
<evidence type="ECO:0000313" key="2">
    <source>
        <dbReference type="Proteomes" id="UP000053573"/>
    </source>
</evidence>
<dbReference type="OrthoDB" id="4158501at2759"/>
<reference evidence="2" key="1">
    <citation type="journal article" date="2015" name="PLoS Genet.">
        <title>The dynamic genome and transcriptome of the human fungal pathogen Blastomyces and close relative Emmonsia.</title>
        <authorList>
            <person name="Munoz J.F."/>
            <person name="Gauthier G.M."/>
            <person name="Desjardins C.A."/>
            <person name="Gallo J.E."/>
            <person name="Holder J."/>
            <person name="Sullivan T.D."/>
            <person name="Marty A.J."/>
            <person name="Carmen J.C."/>
            <person name="Chen Z."/>
            <person name="Ding L."/>
            <person name="Gujja S."/>
            <person name="Magrini V."/>
            <person name="Misas E."/>
            <person name="Mitreva M."/>
            <person name="Priest M."/>
            <person name="Saif S."/>
            <person name="Whiston E.A."/>
            <person name="Young S."/>
            <person name="Zeng Q."/>
            <person name="Goldman W.E."/>
            <person name="Mardis E.R."/>
            <person name="Taylor J.W."/>
            <person name="McEwen J.G."/>
            <person name="Clay O.K."/>
            <person name="Klein B.S."/>
            <person name="Cuomo C.A."/>
        </authorList>
    </citation>
    <scope>NUCLEOTIDE SEQUENCE [LARGE SCALE GENOMIC DNA]</scope>
    <source>
        <strain evidence="2">UAMH 139</strain>
    </source>
</reference>
<keyword evidence="2" id="KW-1185">Reference proteome</keyword>
<gene>
    <name evidence="1" type="ORF">EMPG_15123</name>
</gene>
<accession>A0A0H1BEA5</accession>